<evidence type="ECO:0000313" key="2">
    <source>
        <dbReference type="EMBL" id="ORY02148.1"/>
    </source>
</evidence>
<gene>
    <name evidence="2" type="ORF">K493DRAFT_387161</name>
</gene>
<dbReference type="Proteomes" id="UP000193498">
    <property type="component" value="Unassembled WGS sequence"/>
</dbReference>
<name>A0A1Y1YVS0_9FUNG</name>
<evidence type="ECO:0000256" key="1">
    <source>
        <dbReference type="SAM" id="SignalP"/>
    </source>
</evidence>
<keyword evidence="1" id="KW-0732">Signal</keyword>
<keyword evidence="3" id="KW-1185">Reference proteome</keyword>
<protein>
    <submittedName>
        <fullName evidence="2">Uncharacterized protein</fullName>
    </submittedName>
</protein>
<dbReference type="InParanoid" id="A0A1Y1YVS0"/>
<accession>A0A1Y1YVS0</accession>
<reference evidence="2 3" key="1">
    <citation type="submission" date="2016-07" db="EMBL/GenBank/DDBJ databases">
        <title>Pervasive Adenine N6-methylation of Active Genes in Fungi.</title>
        <authorList>
            <consortium name="DOE Joint Genome Institute"/>
            <person name="Mondo S.J."/>
            <person name="Dannebaum R.O."/>
            <person name="Kuo R.C."/>
            <person name="Labutti K."/>
            <person name="Haridas S."/>
            <person name="Kuo A."/>
            <person name="Salamov A."/>
            <person name="Ahrendt S.R."/>
            <person name="Lipzen A."/>
            <person name="Sullivan W."/>
            <person name="Andreopoulos W.B."/>
            <person name="Clum A."/>
            <person name="Lindquist E."/>
            <person name="Daum C."/>
            <person name="Ramamoorthy G.K."/>
            <person name="Gryganskyi A."/>
            <person name="Culley D."/>
            <person name="Magnuson J.K."/>
            <person name="James T.Y."/>
            <person name="O'Malley M.A."/>
            <person name="Stajich J.E."/>
            <person name="Spatafora J.W."/>
            <person name="Visel A."/>
            <person name="Grigoriev I.V."/>
        </authorList>
    </citation>
    <scope>NUCLEOTIDE SEQUENCE [LARGE SCALE GENOMIC DNA]</scope>
    <source>
        <strain evidence="2 3">CBS 931.73</strain>
    </source>
</reference>
<feature type="chain" id="PRO_5013299464" evidence="1">
    <location>
        <begin position="19"/>
        <end position="252"/>
    </location>
</feature>
<sequence>MKYISFLLVLSALQLVKANSYGGGGNDRGVTSGSWEDSFGDYQEDEIVKKCVAPSRQAPFNNKAVSLNVKTDPASFDSNPHGGRGQGIVAQSMLKAGLTPGKTLHVNGFQYRIANWGKGRYDNWIEKGQQVKVTTVPAANRLGFLLASDMGSFKGIYEIVYTDCSKTVVTVGASDWKWKIELAHGNTVAQRGLVATYDRREVRLYSAEVNIDQGKEIAYIKFPTKVSPIHAYMKGYSGHIHVFSVATKKVGY</sequence>
<feature type="signal peptide" evidence="1">
    <location>
        <begin position="1"/>
        <end position="18"/>
    </location>
</feature>
<proteinExistence type="predicted"/>
<evidence type="ECO:0000313" key="3">
    <source>
        <dbReference type="Proteomes" id="UP000193498"/>
    </source>
</evidence>
<comment type="caution">
    <text evidence="2">The sequence shown here is derived from an EMBL/GenBank/DDBJ whole genome shotgun (WGS) entry which is preliminary data.</text>
</comment>
<dbReference type="AlphaFoldDB" id="A0A1Y1YVS0"/>
<dbReference type="EMBL" id="MCFE01000060">
    <property type="protein sequence ID" value="ORY02148.1"/>
    <property type="molecule type" value="Genomic_DNA"/>
</dbReference>
<organism evidence="2 3">
    <name type="scientific">Basidiobolus meristosporus CBS 931.73</name>
    <dbReference type="NCBI Taxonomy" id="1314790"/>
    <lineage>
        <taxon>Eukaryota</taxon>
        <taxon>Fungi</taxon>
        <taxon>Fungi incertae sedis</taxon>
        <taxon>Zoopagomycota</taxon>
        <taxon>Entomophthoromycotina</taxon>
        <taxon>Basidiobolomycetes</taxon>
        <taxon>Basidiobolales</taxon>
        <taxon>Basidiobolaceae</taxon>
        <taxon>Basidiobolus</taxon>
    </lineage>
</organism>